<proteinExistence type="predicted"/>
<evidence type="ECO:0000313" key="1">
    <source>
        <dbReference type="EMBL" id="AFU93433.1"/>
    </source>
</evidence>
<dbReference type="AlphaFoldDB" id="K4K5W8"/>
<accession>K4K5W8</accession>
<name>K4K5W8_LACPN</name>
<keyword evidence="1" id="KW-0614">Plasmid</keyword>
<sequence>MLFRALEPERDIVFPLFCERKLFVVRHESPSRKNTCIVTIALVD</sequence>
<geneLocation type="plasmid" evidence="1">
    <name>pG6302</name>
</geneLocation>
<reference evidence="1" key="1">
    <citation type="journal article" date="2013" name="Plasmid">
        <title>Characterization of three cryptic plasmids from Lactobacillus plantarum G63 that was isolated from Chinese pickle.</title>
        <authorList>
            <person name="Xi X."/>
            <person name="Fan J."/>
            <person name="Hou Y."/>
            <person name="Gu J."/>
            <person name="Shen W."/>
            <person name="Li Z."/>
            <person name="Cui Z."/>
        </authorList>
    </citation>
    <scope>NUCLEOTIDE SEQUENCE</scope>
    <source>
        <strain evidence="1">G63</strain>
        <plasmid evidence="1">pG6302</plasmid>
    </source>
</reference>
<protein>
    <submittedName>
        <fullName evidence="1">Uncharacterized protein</fullName>
    </submittedName>
</protein>
<dbReference type="EMBL" id="JX174168">
    <property type="protein sequence ID" value="AFU93433.1"/>
    <property type="molecule type" value="Genomic_DNA"/>
</dbReference>
<organism evidence="1">
    <name type="scientific">Lactiplantibacillus plantarum</name>
    <name type="common">Lactobacillus plantarum</name>
    <dbReference type="NCBI Taxonomy" id="1590"/>
    <lineage>
        <taxon>Bacteria</taxon>
        <taxon>Bacillati</taxon>
        <taxon>Bacillota</taxon>
        <taxon>Bacilli</taxon>
        <taxon>Lactobacillales</taxon>
        <taxon>Lactobacillaceae</taxon>
        <taxon>Lactiplantibacillus</taxon>
    </lineage>
</organism>